<reference evidence="5" key="2">
    <citation type="submission" date="2020-11" db="EMBL/GenBank/DDBJ databases">
        <authorList>
            <person name="McCartney M.A."/>
            <person name="Auch B."/>
            <person name="Kono T."/>
            <person name="Mallez S."/>
            <person name="Becker A."/>
            <person name="Gohl D.M."/>
            <person name="Silverstein K.A.T."/>
            <person name="Koren S."/>
            <person name="Bechman K.B."/>
            <person name="Herman A."/>
            <person name="Abrahante J.E."/>
            <person name="Garbe J."/>
        </authorList>
    </citation>
    <scope>NUCLEOTIDE SEQUENCE</scope>
    <source>
        <strain evidence="5">Duluth1</strain>
        <tissue evidence="5">Whole animal</tissue>
    </source>
</reference>
<evidence type="ECO:0000259" key="4">
    <source>
        <dbReference type="Pfam" id="PF07678"/>
    </source>
</evidence>
<protein>
    <recommendedName>
        <fullName evidence="4">Alpha-macroglobulin-like TED domain-containing protein</fullName>
    </recommendedName>
</protein>
<dbReference type="Gene3D" id="1.50.10.20">
    <property type="match status" value="1"/>
</dbReference>
<keyword evidence="1" id="KW-0732">Signal</keyword>
<gene>
    <name evidence="5" type="ORF">DPMN_116578</name>
</gene>
<evidence type="ECO:0000313" key="5">
    <source>
        <dbReference type="EMBL" id="KAH3843071.1"/>
    </source>
</evidence>
<keyword evidence="2" id="KW-0882">Thioester bond</keyword>
<dbReference type="Proteomes" id="UP000828390">
    <property type="component" value="Unassembled WGS sequence"/>
</dbReference>
<dbReference type="SUPFAM" id="SSF48239">
    <property type="entry name" value="Terpenoid cyclases/Protein prenyltransferases"/>
    <property type="match status" value="1"/>
</dbReference>
<dbReference type="GO" id="GO:0005615">
    <property type="term" value="C:extracellular space"/>
    <property type="evidence" value="ECO:0007669"/>
    <property type="project" value="InterPro"/>
</dbReference>
<feature type="domain" description="Alpha-macroglobulin-like TED" evidence="4">
    <location>
        <begin position="2"/>
        <end position="66"/>
    </location>
</feature>
<evidence type="ECO:0000256" key="1">
    <source>
        <dbReference type="ARBA" id="ARBA00022729"/>
    </source>
</evidence>
<accession>A0A9D4KQ35</accession>
<organism evidence="5 6">
    <name type="scientific">Dreissena polymorpha</name>
    <name type="common">Zebra mussel</name>
    <name type="synonym">Mytilus polymorpha</name>
    <dbReference type="NCBI Taxonomy" id="45954"/>
    <lineage>
        <taxon>Eukaryota</taxon>
        <taxon>Metazoa</taxon>
        <taxon>Spiralia</taxon>
        <taxon>Lophotrochozoa</taxon>
        <taxon>Mollusca</taxon>
        <taxon>Bivalvia</taxon>
        <taxon>Autobranchia</taxon>
        <taxon>Heteroconchia</taxon>
        <taxon>Euheterodonta</taxon>
        <taxon>Imparidentia</taxon>
        <taxon>Neoheterodontei</taxon>
        <taxon>Myida</taxon>
        <taxon>Dreissenoidea</taxon>
        <taxon>Dreissenidae</taxon>
        <taxon>Dreissena</taxon>
    </lineage>
</organism>
<reference evidence="5" key="1">
    <citation type="journal article" date="2019" name="bioRxiv">
        <title>The Genome of the Zebra Mussel, Dreissena polymorpha: A Resource for Invasive Species Research.</title>
        <authorList>
            <person name="McCartney M.A."/>
            <person name="Auch B."/>
            <person name="Kono T."/>
            <person name="Mallez S."/>
            <person name="Zhang Y."/>
            <person name="Obille A."/>
            <person name="Becker A."/>
            <person name="Abrahante J.E."/>
            <person name="Garbe J."/>
            <person name="Badalamenti J.P."/>
            <person name="Herman A."/>
            <person name="Mangelson H."/>
            <person name="Liachko I."/>
            <person name="Sullivan S."/>
            <person name="Sone E.D."/>
            <person name="Koren S."/>
            <person name="Silverstein K.A.T."/>
            <person name="Beckman K.B."/>
            <person name="Gohl D.M."/>
        </authorList>
    </citation>
    <scope>NUCLEOTIDE SEQUENCE</scope>
    <source>
        <strain evidence="5">Duluth1</strain>
        <tissue evidence="5">Whole animal</tissue>
    </source>
</reference>
<dbReference type="Pfam" id="PF07678">
    <property type="entry name" value="TED_complement"/>
    <property type="match status" value="1"/>
</dbReference>
<sequence length="80" mass="9099">MLYWRASVEAPSSGSGPPRRAQARDIETTSYVLLIYATHQDVVVSLKIVKWLVEQRSPSGGFGSTQVRECFFFFIFAFHK</sequence>
<evidence type="ECO:0000313" key="6">
    <source>
        <dbReference type="Proteomes" id="UP000828390"/>
    </source>
</evidence>
<proteinExistence type="predicted"/>
<feature type="region of interest" description="Disordered" evidence="3">
    <location>
        <begin position="1"/>
        <end position="22"/>
    </location>
</feature>
<dbReference type="PANTHER" id="PTHR11412:SF136">
    <property type="entry name" value="CD109 ANTIGEN"/>
    <property type="match status" value="1"/>
</dbReference>
<name>A0A9D4KQ35_DREPO</name>
<dbReference type="InterPro" id="IPR011626">
    <property type="entry name" value="Alpha-macroglobulin_TED"/>
</dbReference>
<dbReference type="AlphaFoldDB" id="A0A9D4KQ35"/>
<dbReference type="PANTHER" id="PTHR11412">
    <property type="entry name" value="MACROGLOBULIN / COMPLEMENT"/>
    <property type="match status" value="1"/>
</dbReference>
<evidence type="ECO:0000256" key="3">
    <source>
        <dbReference type="SAM" id="MobiDB-lite"/>
    </source>
</evidence>
<comment type="caution">
    <text evidence="5">The sequence shown here is derived from an EMBL/GenBank/DDBJ whole genome shotgun (WGS) entry which is preliminary data.</text>
</comment>
<keyword evidence="6" id="KW-1185">Reference proteome</keyword>
<dbReference type="InterPro" id="IPR008930">
    <property type="entry name" value="Terpenoid_cyclase/PrenylTrfase"/>
</dbReference>
<dbReference type="EMBL" id="JAIWYP010000004">
    <property type="protein sequence ID" value="KAH3843071.1"/>
    <property type="molecule type" value="Genomic_DNA"/>
</dbReference>
<dbReference type="InterPro" id="IPR050473">
    <property type="entry name" value="A2M/Complement_sys"/>
</dbReference>
<evidence type="ECO:0000256" key="2">
    <source>
        <dbReference type="ARBA" id="ARBA00022966"/>
    </source>
</evidence>